<name>A0ABY2J5D7_9MICO</name>
<dbReference type="RefSeq" id="WP_134374840.1">
    <property type="nucleotide sequence ID" value="NZ_SOGO01000037.1"/>
</dbReference>
<evidence type="ECO:0000313" key="1">
    <source>
        <dbReference type="EMBL" id="TFD00100.1"/>
    </source>
</evidence>
<accession>A0ABY2J5D7</accession>
<evidence type="ECO:0000313" key="2">
    <source>
        <dbReference type="Proteomes" id="UP000297851"/>
    </source>
</evidence>
<dbReference type="Pfam" id="PF19985">
    <property type="entry name" value="DUF6421"/>
    <property type="match status" value="1"/>
</dbReference>
<reference evidence="1 2" key="1">
    <citation type="submission" date="2019-03" db="EMBL/GenBank/DDBJ databases">
        <title>Genomics of glacier-inhabiting Cryobacterium strains.</title>
        <authorList>
            <person name="Liu Q."/>
            <person name="Xin Y.-H."/>
        </authorList>
    </citation>
    <scope>NUCLEOTIDE SEQUENCE [LARGE SCALE GENOMIC DNA]</scope>
    <source>
        <strain evidence="1 2">TMT2-16</strain>
    </source>
</reference>
<keyword evidence="2" id="KW-1185">Reference proteome</keyword>
<protein>
    <submittedName>
        <fullName evidence="1">Uncharacterized protein</fullName>
    </submittedName>
</protein>
<gene>
    <name evidence="1" type="ORF">E3T25_13660</name>
</gene>
<sequence>MSNYVAHDALVGEPEVLEDAVTAANPATSPAWLRLKSAATSLQASQAQDGSIPVAADHADAAAHVGVIAAAIDELAPLFPHDAAYLAAVTRDFTRWSTEGFSVPDFFDSLMAFQPQQQRADGIRHLVVFPMYTQNGSANRFVEAVLIEVIWPEFIDELEQEYTNELFMPIRFLDFTPGYDTNSAVLFPETVAMRQIPSFTWGAIFADREAARFRRVVRAAAEITRLELPADAAALLDDQHLTEETFVMWDLIHDRTHMRGDLPFDPFMIKQRMPFFLYSLEELRCDLTAFRESVTIERDENASPEARRHAKLVQYAVIFDRIFRFSISGTRVRNYDGLGGQLLFAWMHQHHVLHWTDTRLTFDWEAVPDVVIALGKRIDDLYWASIDRPKKAHWLAAYDMIAETLTPNPASQWARGLPLDVLAGAPKGYTDLVLDDEFPLSMFFEALDKKMKPVIESTAGLTGRD</sequence>
<proteinExistence type="predicted"/>
<comment type="caution">
    <text evidence="1">The sequence shown here is derived from an EMBL/GenBank/DDBJ whole genome shotgun (WGS) entry which is preliminary data.</text>
</comment>
<organism evidence="1 2">
    <name type="scientific">Cryobacterium sandaracinum</name>
    <dbReference type="NCBI Taxonomy" id="1259247"/>
    <lineage>
        <taxon>Bacteria</taxon>
        <taxon>Bacillati</taxon>
        <taxon>Actinomycetota</taxon>
        <taxon>Actinomycetes</taxon>
        <taxon>Micrococcales</taxon>
        <taxon>Microbacteriaceae</taxon>
        <taxon>Cryobacterium</taxon>
    </lineage>
</organism>
<dbReference type="InterPro" id="IPR046306">
    <property type="entry name" value="DUF6421"/>
</dbReference>
<dbReference type="Proteomes" id="UP000297851">
    <property type="component" value="Unassembled WGS sequence"/>
</dbReference>
<dbReference type="EMBL" id="SOGO01000037">
    <property type="protein sequence ID" value="TFD00100.1"/>
    <property type="molecule type" value="Genomic_DNA"/>
</dbReference>